<accession>A0A072NLY8</accession>
<comment type="caution">
    <text evidence="1">The sequence shown here is derived from an EMBL/GenBank/DDBJ whole genome shotgun (WGS) entry which is preliminary data.</text>
</comment>
<sequence>MYAQLDLGQMQLEDKLFIQTLMKNSNLRTLEVQLTEEEINKIDRLFR</sequence>
<evidence type="ECO:0000313" key="2">
    <source>
        <dbReference type="Proteomes" id="UP000027936"/>
    </source>
</evidence>
<dbReference type="AlphaFoldDB" id="A0A072NLY8"/>
<dbReference type="PATRIC" id="fig|1348973.3.peg.2612"/>
<reference evidence="1 2" key="1">
    <citation type="submission" date="2014-04" db="EMBL/GenBank/DDBJ databases">
        <title>Draft genome sequence of Bacillus azotoformans MEV2011, a (co-) denitrifying strain unable to grow in the presence of oxygen.</title>
        <authorList>
            <person name="Nielsen M."/>
            <person name="Schreiber L."/>
            <person name="Finster K."/>
            <person name="Schramm A."/>
        </authorList>
    </citation>
    <scope>NUCLEOTIDE SEQUENCE [LARGE SCALE GENOMIC DNA]</scope>
    <source>
        <strain evidence="1 2">MEV2011</strain>
    </source>
</reference>
<name>A0A072NLY8_SCHAZ</name>
<evidence type="ECO:0000313" key="1">
    <source>
        <dbReference type="EMBL" id="KEF37943.1"/>
    </source>
</evidence>
<gene>
    <name evidence="1" type="ORF">M670_02699</name>
</gene>
<protein>
    <submittedName>
        <fullName evidence="1">Uncharacterized protein</fullName>
    </submittedName>
</protein>
<proteinExistence type="predicted"/>
<dbReference type="Proteomes" id="UP000027936">
    <property type="component" value="Unassembled WGS sequence"/>
</dbReference>
<dbReference type="EMBL" id="JJRY01000010">
    <property type="protein sequence ID" value="KEF37943.1"/>
    <property type="molecule type" value="Genomic_DNA"/>
</dbReference>
<organism evidence="1 2">
    <name type="scientific">Schinkia azotoformans MEV2011</name>
    <dbReference type="NCBI Taxonomy" id="1348973"/>
    <lineage>
        <taxon>Bacteria</taxon>
        <taxon>Bacillati</taxon>
        <taxon>Bacillota</taxon>
        <taxon>Bacilli</taxon>
        <taxon>Bacillales</taxon>
        <taxon>Bacillaceae</taxon>
        <taxon>Calidifontibacillus/Schinkia group</taxon>
        <taxon>Schinkia</taxon>
    </lineage>
</organism>